<proteinExistence type="predicted"/>
<comment type="caution">
    <text evidence="3">The sequence shown here is derived from an EMBL/GenBank/DDBJ whole genome shotgun (WGS) entry which is preliminary data.</text>
</comment>
<keyword evidence="2" id="KW-1133">Transmembrane helix</keyword>
<keyword evidence="4" id="KW-1185">Reference proteome</keyword>
<feature type="transmembrane region" description="Helical" evidence="2">
    <location>
        <begin position="111"/>
        <end position="130"/>
    </location>
</feature>
<dbReference type="Pfam" id="PF10825">
    <property type="entry name" value="DUF2752"/>
    <property type="match status" value="1"/>
</dbReference>
<keyword evidence="2" id="KW-0472">Membrane</keyword>
<feature type="transmembrane region" description="Helical" evidence="2">
    <location>
        <begin position="36"/>
        <end position="55"/>
    </location>
</feature>
<feature type="region of interest" description="Disordered" evidence="1">
    <location>
        <begin position="1"/>
        <end position="20"/>
    </location>
</feature>
<name>A0ABS5BV23_9BACT</name>
<organism evidence="3 4">
    <name type="scientific">Gemmata palustris</name>
    <dbReference type="NCBI Taxonomy" id="2822762"/>
    <lineage>
        <taxon>Bacteria</taxon>
        <taxon>Pseudomonadati</taxon>
        <taxon>Planctomycetota</taxon>
        <taxon>Planctomycetia</taxon>
        <taxon>Gemmatales</taxon>
        <taxon>Gemmataceae</taxon>
        <taxon>Gemmata</taxon>
    </lineage>
</organism>
<dbReference type="RefSeq" id="WP_210656686.1">
    <property type="nucleotide sequence ID" value="NZ_JAGKQQ010000001.1"/>
</dbReference>
<feature type="transmembrane region" description="Helical" evidence="2">
    <location>
        <begin position="150"/>
        <end position="173"/>
    </location>
</feature>
<keyword evidence="2" id="KW-0812">Transmembrane</keyword>
<dbReference type="InterPro" id="IPR021215">
    <property type="entry name" value="DUF2752"/>
</dbReference>
<dbReference type="Proteomes" id="UP000676565">
    <property type="component" value="Unassembled WGS sequence"/>
</dbReference>
<evidence type="ECO:0000256" key="2">
    <source>
        <dbReference type="SAM" id="Phobius"/>
    </source>
</evidence>
<evidence type="ECO:0000313" key="4">
    <source>
        <dbReference type="Proteomes" id="UP000676565"/>
    </source>
</evidence>
<gene>
    <name evidence="3" type="ORF">J8F10_19980</name>
</gene>
<evidence type="ECO:0000256" key="1">
    <source>
        <dbReference type="SAM" id="MobiDB-lite"/>
    </source>
</evidence>
<evidence type="ECO:0000313" key="3">
    <source>
        <dbReference type="EMBL" id="MBP3957533.1"/>
    </source>
</evidence>
<dbReference type="EMBL" id="JAGKQQ010000001">
    <property type="protein sequence ID" value="MBP3957533.1"/>
    <property type="molecule type" value="Genomic_DNA"/>
</dbReference>
<reference evidence="3 4" key="1">
    <citation type="submission" date="2021-04" db="EMBL/GenBank/DDBJ databases">
        <authorList>
            <person name="Ivanova A."/>
        </authorList>
    </citation>
    <scope>NUCLEOTIDE SEQUENCE [LARGE SCALE GENOMIC DNA]</scope>
    <source>
        <strain evidence="3 4">G18</strain>
    </source>
</reference>
<accession>A0ABS5BV23</accession>
<sequence length="174" mass="18484">MQPEQPDTNTHNEKPPRAKVIRPAEATAHLKRVVRASLLALAGVLAAVFAAAAYIHPYDEAGAPRTMSTHTQLGMPPCNFATLTGKPCPSCGMTTSFALLVHGDVSASLRANWVGTTICVIWAVTLVWALASGLRGRALFVPNRRGAGELIFTCVTGAVVVLMLARWGVLLVWG</sequence>
<protein>
    <submittedName>
        <fullName evidence="3">DUF2752 domain-containing protein</fullName>
    </submittedName>
</protein>